<keyword evidence="1" id="KW-0472">Membrane</keyword>
<dbReference type="EMBL" id="CP108125">
    <property type="protein sequence ID" value="WTO80905.1"/>
    <property type="molecule type" value="Genomic_DNA"/>
</dbReference>
<organism evidence="3 4">
    <name type="scientific">Streptomyces nigra</name>
    <dbReference type="NCBI Taxonomy" id="1827580"/>
    <lineage>
        <taxon>Bacteria</taxon>
        <taxon>Bacillati</taxon>
        <taxon>Actinomycetota</taxon>
        <taxon>Actinomycetes</taxon>
        <taxon>Kitasatosporales</taxon>
        <taxon>Streptomycetaceae</taxon>
        <taxon>Streptomyces</taxon>
    </lineage>
</organism>
<name>A0ABZ1J9V7_9ACTN</name>
<dbReference type="Proteomes" id="UP001622690">
    <property type="component" value="Chromosome"/>
</dbReference>
<keyword evidence="4" id="KW-1185">Reference proteome</keyword>
<reference evidence="3 4" key="1">
    <citation type="submission" date="2022-10" db="EMBL/GenBank/DDBJ databases">
        <title>The complete genomes of actinobacterial strains from the NBC collection.</title>
        <authorList>
            <person name="Joergensen T.S."/>
            <person name="Alvarez Arevalo M."/>
            <person name="Sterndorff E.B."/>
            <person name="Faurdal D."/>
            <person name="Vuksanovic O."/>
            <person name="Mourched A.-S."/>
            <person name="Charusanti P."/>
            <person name="Shaw S."/>
            <person name="Blin K."/>
            <person name="Weber T."/>
        </authorList>
    </citation>
    <scope>NUCLEOTIDE SEQUENCE [LARGE SCALE GENOMIC DNA]</scope>
    <source>
        <strain evidence="3 4">NBC_00206</strain>
    </source>
</reference>
<gene>
    <name evidence="2" type="ORF">OHU27_00045</name>
    <name evidence="3" type="ORF">OHU27_35330</name>
</gene>
<accession>A0ABZ1J9V7</accession>
<evidence type="ECO:0000256" key="1">
    <source>
        <dbReference type="SAM" id="Phobius"/>
    </source>
</evidence>
<sequence length="182" mass="20443">MMHCATSQLVKNAYRPCIRVMMGNNAPHESGFSSTWTWAAAISLLGLLVGLYFSVEQVQRFRKAKEATRLKPDYDLLDEIAVILDKLAGVPAQKVDLAALNEMRSRVRQAERRTPTLPFGSVVAHIDSYQKTILPDCFTRKLTSKKITLEDLLDLSRQQGAALVEIRTAIEAVQQEIERRTA</sequence>
<keyword evidence="1" id="KW-1133">Transmembrane helix</keyword>
<feature type="transmembrane region" description="Helical" evidence="1">
    <location>
        <begin position="36"/>
        <end position="55"/>
    </location>
</feature>
<evidence type="ECO:0000313" key="4">
    <source>
        <dbReference type="Proteomes" id="UP001622690"/>
    </source>
</evidence>
<evidence type="ECO:0000313" key="2">
    <source>
        <dbReference type="EMBL" id="WTO80905.1"/>
    </source>
</evidence>
<protein>
    <submittedName>
        <fullName evidence="3">Uncharacterized protein</fullName>
    </submittedName>
</protein>
<proteinExistence type="predicted"/>
<dbReference type="EMBL" id="CP108125">
    <property type="protein sequence ID" value="WTO87424.1"/>
    <property type="molecule type" value="Genomic_DNA"/>
</dbReference>
<dbReference type="RefSeq" id="WP_406255854.1">
    <property type="nucleotide sequence ID" value="NZ_CP108125.1"/>
</dbReference>
<evidence type="ECO:0000313" key="3">
    <source>
        <dbReference type="EMBL" id="WTO87424.1"/>
    </source>
</evidence>
<keyword evidence="1" id="KW-0812">Transmembrane</keyword>